<dbReference type="GO" id="GO:0006281">
    <property type="term" value="P:DNA repair"/>
    <property type="evidence" value="ECO:0007669"/>
    <property type="project" value="InterPro"/>
</dbReference>
<dbReference type="Proteomes" id="UP000236723">
    <property type="component" value="Unassembled WGS sequence"/>
</dbReference>
<proteinExistence type="predicted"/>
<dbReference type="Gene3D" id="1.10.340.30">
    <property type="entry name" value="Hypothetical protein, domain 2"/>
    <property type="match status" value="1"/>
</dbReference>
<evidence type="ECO:0000313" key="2">
    <source>
        <dbReference type="Proteomes" id="UP000236723"/>
    </source>
</evidence>
<dbReference type="AlphaFoldDB" id="A0A1H5XYF3"/>
<dbReference type="EMBL" id="FNVO01000003">
    <property type="protein sequence ID" value="SEG16698.1"/>
    <property type="molecule type" value="Genomic_DNA"/>
</dbReference>
<keyword evidence="1" id="KW-0255">Endonuclease</keyword>
<keyword evidence="1" id="KW-0540">Nuclease</keyword>
<dbReference type="GO" id="GO:0004519">
    <property type="term" value="F:endonuclease activity"/>
    <property type="evidence" value="ECO:0007669"/>
    <property type="project" value="UniProtKB-KW"/>
</dbReference>
<gene>
    <name evidence="1" type="ORF">SAMN04489712_103469</name>
</gene>
<sequence length="215" mass="23610">MDAVVKRLLREAGQTYAEEAGIPLKDQPSALFKLLVLSNLLSARITAQIAVAAARELFEAGGGTARGLERMSWQERVDALGRGHYVRYDESTSTRLGGTAELAQRKYGGDLRRLARDSGRDPERAAEMLREFPGIGPTGVDIFFREAQAVWPWLRPYIDEQVRKGAERLGLPTDPKELAGLVPDKDVARLSAALVRVARDKKLADSIKNGGKDGR</sequence>
<evidence type="ECO:0000313" key="1">
    <source>
        <dbReference type="EMBL" id="SEG16698.1"/>
    </source>
</evidence>
<organism evidence="1 2">
    <name type="scientific">Thermomonospora echinospora</name>
    <dbReference type="NCBI Taxonomy" id="1992"/>
    <lineage>
        <taxon>Bacteria</taxon>
        <taxon>Bacillati</taxon>
        <taxon>Actinomycetota</taxon>
        <taxon>Actinomycetes</taxon>
        <taxon>Streptosporangiales</taxon>
        <taxon>Thermomonosporaceae</taxon>
        <taxon>Thermomonospora</taxon>
    </lineage>
</organism>
<dbReference type="InterPro" id="IPR023170">
    <property type="entry name" value="HhH_base_excis_C"/>
</dbReference>
<dbReference type="InterPro" id="IPR011257">
    <property type="entry name" value="DNA_glycosylase"/>
</dbReference>
<reference evidence="2" key="1">
    <citation type="submission" date="2016-10" db="EMBL/GenBank/DDBJ databases">
        <authorList>
            <person name="Varghese N."/>
            <person name="Submissions S."/>
        </authorList>
    </citation>
    <scope>NUCLEOTIDE SEQUENCE [LARGE SCALE GENOMIC DNA]</scope>
    <source>
        <strain evidence="2">DSM 43163</strain>
    </source>
</reference>
<dbReference type="RefSeq" id="WP_103937376.1">
    <property type="nucleotide sequence ID" value="NZ_FNVO01000003.1"/>
</dbReference>
<dbReference type="Gene3D" id="1.10.1670.10">
    <property type="entry name" value="Helix-hairpin-Helix base-excision DNA repair enzymes (C-terminal)"/>
    <property type="match status" value="1"/>
</dbReference>
<dbReference type="SUPFAM" id="SSF48150">
    <property type="entry name" value="DNA-glycosylase"/>
    <property type="match status" value="1"/>
</dbReference>
<protein>
    <submittedName>
        <fullName evidence="1">Endonuclease III</fullName>
    </submittedName>
</protein>
<keyword evidence="2" id="KW-1185">Reference proteome</keyword>
<keyword evidence="1" id="KW-0378">Hydrolase</keyword>
<dbReference type="OrthoDB" id="3078554at2"/>
<accession>A0A1H5XYF3</accession>
<name>A0A1H5XYF3_9ACTN</name>